<protein>
    <submittedName>
        <fullName evidence="1">Beta-xylosidase</fullName>
    </submittedName>
</protein>
<reference evidence="1 2" key="2">
    <citation type="submission" date="2019-09" db="EMBL/GenBank/DDBJ databases">
        <title>Complete Genome Sequence and Methylome Analysis of free living Spirochaetas.</title>
        <authorList>
            <person name="Leshcheva N."/>
            <person name="Mikheeva N."/>
        </authorList>
    </citation>
    <scope>NUCLEOTIDE SEQUENCE [LARGE SCALE GENOMIC DNA]</scope>
    <source>
        <strain evidence="1 2">P</strain>
    </source>
</reference>
<dbReference type="OrthoDB" id="6376039at2"/>
<dbReference type="EMBL" id="CP035807">
    <property type="protein sequence ID" value="QEN04386.1"/>
    <property type="molecule type" value="Genomic_DNA"/>
</dbReference>
<keyword evidence="2" id="KW-1185">Reference proteome</keyword>
<dbReference type="InterPro" id="IPR000852">
    <property type="entry name" value="Glyco_hydro_52"/>
</dbReference>
<dbReference type="Pfam" id="PF03512">
    <property type="entry name" value="Glyco_hydro_52"/>
    <property type="match status" value="1"/>
</dbReference>
<dbReference type="AlphaFoldDB" id="A0A5C1QCJ6"/>
<dbReference type="KEGG" id="sper:EW093_06635"/>
<dbReference type="PRINTS" id="PR00845">
    <property type="entry name" value="GLHYDRLASE52"/>
</dbReference>
<name>A0A5C1QCJ6_9SPIO</name>
<dbReference type="Proteomes" id="UP000323824">
    <property type="component" value="Chromosome"/>
</dbReference>
<evidence type="ECO:0000313" key="1">
    <source>
        <dbReference type="EMBL" id="QEN04386.1"/>
    </source>
</evidence>
<reference evidence="1 2" key="1">
    <citation type="submission" date="2019-02" db="EMBL/GenBank/DDBJ databases">
        <authorList>
            <person name="Fomenkov A."/>
            <person name="Dubinina G."/>
            <person name="Grabovich M."/>
            <person name="Vincze T."/>
            <person name="Roberts R.J."/>
        </authorList>
    </citation>
    <scope>NUCLEOTIDE SEQUENCE [LARGE SCALE GENOMIC DNA]</scope>
    <source>
        <strain evidence="1 2">P</strain>
    </source>
</reference>
<dbReference type="RefSeq" id="WP_149567633.1">
    <property type="nucleotide sequence ID" value="NZ_CP035807.1"/>
</dbReference>
<accession>A0A5C1QCJ6</accession>
<dbReference type="SUPFAM" id="SSF48208">
    <property type="entry name" value="Six-hairpin glycosidases"/>
    <property type="match status" value="1"/>
</dbReference>
<dbReference type="GO" id="GO:0009044">
    <property type="term" value="F:xylan 1,4-beta-xylosidase activity"/>
    <property type="evidence" value="ECO:0007669"/>
    <property type="project" value="InterPro"/>
</dbReference>
<sequence>MSIFFNAFHAPLGAHSSFTLGCKGRSGGLGLEMGTPACENVYIGLENRDNEKFKLLPFFEYEESESYRYDHDSTLNDEDKKNESFISVFKDSSISRDFKTGSDTWSAEDLTFKILSAPVTAVDPTTSSVEEQMFTYCPGVLVELIIDNRECSKERKAVFGYTPRNSTDSLNIIHDLPLGYKGLAKGRSTGIFTNDKDAIPASGFSAEDIIKEEIRENYNFGLGTTGLLQFKVPPKSKKSFKIAITFFRDGIVTSGEETSYWYSRFFKTISSVGIYALNNFNKYKQLTADIDKDFDSPKLNSAQRFQLAHSIRSYFGSTQLLDWDNSPFWVVNEGEYRMMNTFDLTVDQIFFELKQNPWTVKNELDMFVKRYSYVDKLHFPGEENIYDGGISFTHDMGRENHISRPEYSTYEQFGLKGCFSHMTHEQLINWVLCGALYIKKTGDINWLKDNKVIFEACLDSMLQRDNPDPKKRNGIMSLDSSRTLNGAEITTYDSLDESLGQSRNNLYMAVKSWAAYISMETLLDGLRSVTCKEQAVKAAITIESHFNNEGYIPAIMGESCDSKIIPAIEGLVFPYYLGMFESVSETGQYGSLIKVLKEHFNNVLKKGICLYNDNGWKLSSSADNSWLSKIYLCQYVAREILDIKTPATGVDADNAHMMWLLKKENLPYAWSDQMKSGVAHGSLYYPRGVTSILWLDEA</sequence>
<dbReference type="InterPro" id="IPR008928">
    <property type="entry name" value="6-hairpin_glycosidase_sf"/>
</dbReference>
<evidence type="ECO:0000313" key="2">
    <source>
        <dbReference type="Proteomes" id="UP000323824"/>
    </source>
</evidence>
<organism evidence="1 2">
    <name type="scientific">Thiospirochaeta perfilievii</name>
    <dbReference type="NCBI Taxonomy" id="252967"/>
    <lineage>
        <taxon>Bacteria</taxon>
        <taxon>Pseudomonadati</taxon>
        <taxon>Spirochaetota</taxon>
        <taxon>Spirochaetia</taxon>
        <taxon>Spirochaetales</taxon>
        <taxon>Spirochaetaceae</taxon>
        <taxon>Thiospirochaeta</taxon>
    </lineage>
</organism>
<proteinExistence type="predicted"/>
<gene>
    <name evidence="1" type="ORF">EW093_06635</name>
</gene>
<dbReference type="GO" id="GO:0005975">
    <property type="term" value="P:carbohydrate metabolic process"/>
    <property type="evidence" value="ECO:0007669"/>
    <property type="project" value="InterPro"/>
</dbReference>